<dbReference type="InterPro" id="IPR000639">
    <property type="entry name" value="Epox_hydrolase-like"/>
</dbReference>
<dbReference type="Proteomes" id="UP001240447">
    <property type="component" value="Unassembled WGS sequence"/>
</dbReference>
<keyword evidence="4" id="KW-1185">Reference proteome</keyword>
<reference evidence="3 4" key="1">
    <citation type="submission" date="2023-07" db="EMBL/GenBank/DDBJ databases">
        <title>Sequencing the genomes of 1000 actinobacteria strains.</title>
        <authorList>
            <person name="Klenk H.-P."/>
        </authorList>
    </citation>
    <scope>NUCLEOTIDE SEQUENCE [LARGE SCALE GENOMIC DNA]</scope>
    <source>
        <strain evidence="3 4">GD13</strain>
    </source>
</reference>
<organism evidence="3 4">
    <name type="scientific">Nocardioides massiliensis</name>
    <dbReference type="NCBI Taxonomy" id="1325935"/>
    <lineage>
        <taxon>Bacteria</taxon>
        <taxon>Bacillati</taxon>
        <taxon>Actinomycetota</taxon>
        <taxon>Actinomycetes</taxon>
        <taxon>Propionibacteriales</taxon>
        <taxon>Nocardioidaceae</taxon>
        <taxon>Nocardioides</taxon>
    </lineage>
</organism>
<evidence type="ECO:0000259" key="2">
    <source>
        <dbReference type="Pfam" id="PF12697"/>
    </source>
</evidence>
<dbReference type="InterPro" id="IPR050266">
    <property type="entry name" value="AB_hydrolase_sf"/>
</dbReference>
<dbReference type="Pfam" id="PF12697">
    <property type="entry name" value="Abhydrolase_6"/>
    <property type="match status" value="1"/>
</dbReference>
<dbReference type="EC" id="3.7.1.14" evidence="3"/>
<evidence type="ECO:0000256" key="1">
    <source>
        <dbReference type="ARBA" id="ARBA00022801"/>
    </source>
</evidence>
<dbReference type="PRINTS" id="PR00412">
    <property type="entry name" value="EPOXHYDRLASE"/>
</dbReference>
<dbReference type="GO" id="GO:0016787">
    <property type="term" value="F:hydrolase activity"/>
    <property type="evidence" value="ECO:0007669"/>
    <property type="project" value="UniProtKB-KW"/>
</dbReference>
<dbReference type="PANTHER" id="PTHR43798:SF31">
    <property type="entry name" value="AB HYDROLASE SUPERFAMILY PROTEIN YCLE"/>
    <property type="match status" value="1"/>
</dbReference>
<comment type="caution">
    <text evidence="3">The sequence shown here is derived from an EMBL/GenBank/DDBJ whole genome shotgun (WGS) entry which is preliminary data.</text>
</comment>
<evidence type="ECO:0000313" key="4">
    <source>
        <dbReference type="Proteomes" id="UP001240447"/>
    </source>
</evidence>
<protein>
    <submittedName>
        <fullName evidence="3">2-hydroxy-6-oxonona-2,4-dienedioate hydrolase</fullName>
        <ecNumber evidence="3">3.7.1.14</ecNumber>
    </submittedName>
</protein>
<dbReference type="RefSeq" id="WP_068123125.1">
    <property type="nucleotide sequence ID" value="NZ_CCXJ01000624.1"/>
</dbReference>
<feature type="domain" description="AB hydrolase-1" evidence="2">
    <location>
        <begin position="33"/>
        <end position="277"/>
    </location>
</feature>
<dbReference type="PANTHER" id="PTHR43798">
    <property type="entry name" value="MONOACYLGLYCEROL LIPASE"/>
    <property type="match status" value="1"/>
</dbReference>
<proteinExistence type="predicted"/>
<keyword evidence="1 3" id="KW-0378">Hydrolase</keyword>
<accession>A0ABT9NRG0</accession>
<evidence type="ECO:0000313" key="3">
    <source>
        <dbReference type="EMBL" id="MDP9822764.1"/>
    </source>
</evidence>
<dbReference type="InterPro" id="IPR029058">
    <property type="entry name" value="AB_hydrolase_fold"/>
</dbReference>
<name>A0ABT9NRG0_9ACTN</name>
<dbReference type="SUPFAM" id="SSF53474">
    <property type="entry name" value="alpha/beta-Hydrolases"/>
    <property type="match status" value="1"/>
</dbReference>
<dbReference type="EMBL" id="JAUSQM010000001">
    <property type="protein sequence ID" value="MDP9822764.1"/>
    <property type="molecule type" value="Genomic_DNA"/>
</dbReference>
<dbReference type="Gene3D" id="3.40.50.1820">
    <property type="entry name" value="alpha/beta hydrolase"/>
    <property type="match status" value="1"/>
</dbReference>
<dbReference type="PRINTS" id="PR00111">
    <property type="entry name" value="ABHYDROLASE"/>
</dbReference>
<dbReference type="InterPro" id="IPR000073">
    <property type="entry name" value="AB_hydrolase_1"/>
</dbReference>
<sequence>MSLTRKSTARDVTLPSGTHIRYYEAGDPGATPVVLLHGSGPGATGWSNFSGNIGPIADAGFRVIAPDMPGWGDSDPISFADTDPDIDLVALLDALGIERAALVGNSMGAHTAIRFATLHPERVTHLVTMGASLGRGTASLFGPGDGPSEGLKVLVKAYRDPSPENMKALVEIMTFDKERFATPELVQARSEAASARPDHLRNYVEGLAHGAPIPVKVDREKIPGIQVPTLLIHGKDDRVLHFEVTLWLLANIPNSRAVLLNRCGHWAMIEHAEEFNRLVVDFLAHA</sequence>
<gene>
    <name evidence="3" type="ORF">J2S59_002573</name>
</gene>